<reference evidence="2" key="2">
    <citation type="submission" date="2023-06" db="EMBL/GenBank/DDBJ databases">
        <authorList>
            <consortium name="Lawrence Berkeley National Laboratory"/>
            <person name="Haridas S."/>
            <person name="Hensen N."/>
            <person name="Bonometti L."/>
            <person name="Westerberg I."/>
            <person name="Brannstrom I.O."/>
            <person name="Guillou S."/>
            <person name="Cros-Aarteil S."/>
            <person name="Calhoun S."/>
            <person name="Kuo A."/>
            <person name="Mondo S."/>
            <person name="Pangilinan J."/>
            <person name="Riley R."/>
            <person name="Labutti K."/>
            <person name="Andreopoulos B."/>
            <person name="Lipzen A."/>
            <person name="Chen C."/>
            <person name="Yanf M."/>
            <person name="Daum C."/>
            <person name="Ng V."/>
            <person name="Clum A."/>
            <person name="Steindorff A."/>
            <person name="Ohm R."/>
            <person name="Martin F."/>
            <person name="Silar P."/>
            <person name="Natvig D."/>
            <person name="Lalanne C."/>
            <person name="Gautier V."/>
            <person name="Ament-Velasquez S.L."/>
            <person name="Kruys A."/>
            <person name="Hutchinson M.I."/>
            <person name="Powell A.J."/>
            <person name="Barry K."/>
            <person name="Miller A.N."/>
            <person name="Grigoriev I.V."/>
            <person name="Debuchy R."/>
            <person name="Gladieux P."/>
            <person name="Thoren M.H."/>
            <person name="Johannesson H."/>
        </authorList>
    </citation>
    <scope>NUCLEOTIDE SEQUENCE</scope>
    <source>
        <strain evidence="2">CBS 168.71</strain>
    </source>
</reference>
<feature type="transmembrane region" description="Helical" evidence="1">
    <location>
        <begin position="12"/>
        <end position="39"/>
    </location>
</feature>
<evidence type="ECO:0000313" key="3">
    <source>
        <dbReference type="Proteomes" id="UP001278766"/>
    </source>
</evidence>
<evidence type="ECO:0000256" key="1">
    <source>
        <dbReference type="SAM" id="Phobius"/>
    </source>
</evidence>
<sequence length="125" mass="13796">MAQNPIVIILKAFILIILITCGGACAVAWGVMFGVALALTGDHTRIDAFAAFHNDELSRMAFDRFKEEFAALWAACVVAAVTLVTVISYWGTFRRAVESMSPRKIDRMAQWEREVIQTAAAEQTT</sequence>
<dbReference type="GeneID" id="87844996"/>
<organism evidence="2 3">
    <name type="scientific">Chaetomium fimeti</name>
    <dbReference type="NCBI Taxonomy" id="1854472"/>
    <lineage>
        <taxon>Eukaryota</taxon>
        <taxon>Fungi</taxon>
        <taxon>Dikarya</taxon>
        <taxon>Ascomycota</taxon>
        <taxon>Pezizomycotina</taxon>
        <taxon>Sordariomycetes</taxon>
        <taxon>Sordariomycetidae</taxon>
        <taxon>Sordariales</taxon>
        <taxon>Chaetomiaceae</taxon>
        <taxon>Chaetomium</taxon>
    </lineage>
</organism>
<keyword evidence="1" id="KW-1133">Transmembrane helix</keyword>
<keyword evidence="1" id="KW-0472">Membrane</keyword>
<proteinExistence type="predicted"/>
<dbReference type="AlphaFoldDB" id="A0AAE0HFD8"/>
<name>A0AAE0HFD8_9PEZI</name>
<evidence type="ECO:0000313" key="2">
    <source>
        <dbReference type="EMBL" id="KAK3295410.1"/>
    </source>
</evidence>
<dbReference type="Proteomes" id="UP001278766">
    <property type="component" value="Unassembled WGS sequence"/>
</dbReference>
<comment type="caution">
    <text evidence="2">The sequence shown here is derived from an EMBL/GenBank/DDBJ whole genome shotgun (WGS) entry which is preliminary data.</text>
</comment>
<keyword evidence="3" id="KW-1185">Reference proteome</keyword>
<feature type="transmembrane region" description="Helical" evidence="1">
    <location>
        <begin position="70"/>
        <end position="93"/>
    </location>
</feature>
<gene>
    <name evidence="2" type="ORF">B0H64DRAFT_474375</name>
</gene>
<protein>
    <submittedName>
        <fullName evidence="2">Uncharacterized protein</fullName>
    </submittedName>
</protein>
<reference evidence="2" key="1">
    <citation type="journal article" date="2023" name="Mol. Phylogenet. Evol.">
        <title>Genome-scale phylogeny and comparative genomics of the fungal order Sordariales.</title>
        <authorList>
            <person name="Hensen N."/>
            <person name="Bonometti L."/>
            <person name="Westerberg I."/>
            <person name="Brannstrom I.O."/>
            <person name="Guillou S."/>
            <person name="Cros-Aarteil S."/>
            <person name="Calhoun S."/>
            <person name="Haridas S."/>
            <person name="Kuo A."/>
            <person name="Mondo S."/>
            <person name="Pangilinan J."/>
            <person name="Riley R."/>
            <person name="LaButti K."/>
            <person name="Andreopoulos B."/>
            <person name="Lipzen A."/>
            <person name="Chen C."/>
            <person name="Yan M."/>
            <person name="Daum C."/>
            <person name="Ng V."/>
            <person name="Clum A."/>
            <person name="Steindorff A."/>
            <person name="Ohm R.A."/>
            <person name="Martin F."/>
            <person name="Silar P."/>
            <person name="Natvig D.O."/>
            <person name="Lalanne C."/>
            <person name="Gautier V."/>
            <person name="Ament-Velasquez S.L."/>
            <person name="Kruys A."/>
            <person name="Hutchinson M.I."/>
            <person name="Powell A.J."/>
            <person name="Barry K."/>
            <person name="Miller A.N."/>
            <person name="Grigoriev I.V."/>
            <person name="Debuchy R."/>
            <person name="Gladieux P."/>
            <person name="Hiltunen Thoren M."/>
            <person name="Johannesson H."/>
        </authorList>
    </citation>
    <scope>NUCLEOTIDE SEQUENCE</scope>
    <source>
        <strain evidence="2">CBS 168.71</strain>
    </source>
</reference>
<dbReference type="RefSeq" id="XP_062658924.1">
    <property type="nucleotide sequence ID" value="XM_062808048.1"/>
</dbReference>
<keyword evidence="1" id="KW-0812">Transmembrane</keyword>
<dbReference type="EMBL" id="JAUEPN010000004">
    <property type="protein sequence ID" value="KAK3295410.1"/>
    <property type="molecule type" value="Genomic_DNA"/>
</dbReference>
<accession>A0AAE0HFD8</accession>